<proteinExistence type="predicted"/>
<dbReference type="STRING" id="1094619.G4ZBH8"/>
<name>G4ZBH8_PHYSP</name>
<feature type="region of interest" description="Disordered" evidence="1">
    <location>
        <begin position="1"/>
        <end position="23"/>
    </location>
</feature>
<organism evidence="2 3">
    <name type="scientific">Phytophthora sojae (strain P6497)</name>
    <name type="common">Soybean stem and root rot agent</name>
    <name type="synonym">Phytophthora megasperma f. sp. glycines</name>
    <dbReference type="NCBI Taxonomy" id="1094619"/>
    <lineage>
        <taxon>Eukaryota</taxon>
        <taxon>Sar</taxon>
        <taxon>Stramenopiles</taxon>
        <taxon>Oomycota</taxon>
        <taxon>Peronosporomycetes</taxon>
        <taxon>Peronosporales</taxon>
        <taxon>Peronosporaceae</taxon>
        <taxon>Phytophthora</taxon>
    </lineage>
</organism>
<dbReference type="RefSeq" id="XP_009522617.1">
    <property type="nucleotide sequence ID" value="XM_009524322.1"/>
</dbReference>
<dbReference type="KEGG" id="psoj:PHYSODRAFT_298265"/>
<sequence>MRDPHSRKQPSSSSSPVAAPLQQHSRRLAQAKLQELLVSTTTTTPETTQQVNFAVAVAANPPSPMRTTPRAAKPPVVSAPSTYATPILFFINFPGNQQRQTAGHIKYQAMELTNLLNRGSEVSTSPRMNMREIALHSLSSGMGSERAQSLRAVSEDDPREAWMIVHTRNGSRLHNHPPSEDARVHPDHRRRAAAATEMAPAVSLQELVHAQTSVGTSAAAVCASLLQADPGT</sequence>
<dbReference type="AlphaFoldDB" id="G4ZBH8"/>
<dbReference type="InParanoid" id="G4ZBH8"/>
<evidence type="ECO:0000313" key="3">
    <source>
        <dbReference type="Proteomes" id="UP000002640"/>
    </source>
</evidence>
<accession>G4ZBH8</accession>
<dbReference type="GeneID" id="20641602"/>
<keyword evidence="3" id="KW-1185">Reference proteome</keyword>
<protein>
    <submittedName>
        <fullName evidence="2">Uncharacterized protein</fullName>
    </submittedName>
</protein>
<reference evidence="2 3" key="1">
    <citation type="journal article" date="2006" name="Science">
        <title>Phytophthora genome sequences uncover evolutionary origins and mechanisms of pathogenesis.</title>
        <authorList>
            <person name="Tyler B.M."/>
            <person name="Tripathy S."/>
            <person name="Zhang X."/>
            <person name="Dehal P."/>
            <person name="Jiang R.H."/>
            <person name="Aerts A."/>
            <person name="Arredondo F.D."/>
            <person name="Baxter L."/>
            <person name="Bensasson D."/>
            <person name="Beynon J.L."/>
            <person name="Chapman J."/>
            <person name="Damasceno C.M."/>
            <person name="Dorrance A.E."/>
            <person name="Dou D."/>
            <person name="Dickerman A.W."/>
            <person name="Dubchak I.L."/>
            <person name="Garbelotto M."/>
            <person name="Gijzen M."/>
            <person name="Gordon S.G."/>
            <person name="Govers F."/>
            <person name="Grunwald N.J."/>
            <person name="Huang W."/>
            <person name="Ivors K.L."/>
            <person name="Jones R.W."/>
            <person name="Kamoun S."/>
            <person name="Krampis K."/>
            <person name="Lamour K.H."/>
            <person name="Lee M.K."/>
            <person name="McDonald W.H."/>
            <person name="Medina M."/>
            <person name="Meijer H.J."/>
            <person name="Nordberg E.K."/>
            <person name="Maclean D.J."/>
            <person name="Ospina-Giraldo M.D."/>
            <person name="Morris P.F."/>
            <person name="Phuntumart V."/>
            <person name="Putnam N.H."/>
            <person name="Rash S."/>
            <person name="Rose J.K."/>
            <person name="Sakihama Y."/>
            <person name="Salamov A.A."/>
            <person name="Savidor A."/>
            <person name="Scheuring C.F."/>
            <person name="Smith B.M."/>
            <person name="Sobral B.W."/>
            <person name="Terry A."/>
            <person name="Torto-Alalibo T.A."/>
            <person name="Win J."/>
            <person name="Xu Z."/>
            <person name="Zhang H."/>
            <person name="Grigoriev I.V."/>
            <person name="Rokhsar D.S."/>
            <person name="Boore J.L."/>
        </authorList>
    </citation>
    <scope>NUCLEOTIDE SEQUENCE [LARGE SCALE GENOMIC DNA]</scope>
    <source>
        <strain evidence="2 3">P6497</strain>
    </source>
</reference>
<gene>
    <name evidence="2" type="ORF">PHYSODRAFT_298265</name>
</gene>
<dbReference type="EMBL" id="JH159153">
    <property type="protein sequence ID" value="EGZ19900.1"/>
    <property type="molecule type" value="Genomic_DNA"/>
</dbReference>
<dbReference type="Proteomes" id="UP000002640">
    <property type="component" value="Unassembled WGS sequence"/>
</dbReference>
<evidence type="ECO:0000256" key="1">
    <source>
        <dbReference type="SAM" id="MobiDB-lite"/>
    </source>
</evidence>
<evidence type="ECO:0000313" key="2">
    <source>
        <dbReference type="EMBL" id="EGZ19900.1"/>
    </source>
</evidence>